<sequence>MSGPSRQSAFTLLELLVVLVLVAFITTLLIQGMNYVARVNDSFLRAGEQRQLRELAFGWFVDSVSFLAAPLRNEVTMRFRGDVRSFEGLTLASVDRREGIPVPFAFRIEPVPDAAAGEVDFIYVRRRESRRWPLLRLQGDPRFQYQDAQGVWHPEWPPVPELADSLPEAVALYSSEGTLFLLATVQTPKYRITIDDR</sequence>
<feature type="transmembrane region" description="Helical" evidence="1">
    <location>
        <begin position="12"/>
        <end position="35"/>
    </location>
</feature>
<evidence type="ECO:0000256" key="1">
    <source>
        <dbReference type="SAM" id="Phobius"/>
    </source>
</evidence>
<gene>
    <name evidence="2" type="ORF">JFY56_05135</name>
</gene>
<organism evidence="2 3">
    <name type="scientific">Pseudomonas schmalbachii</name>
    <dbReference type="NCBI Taxonomy" id="2816993"/>
    <lineage>
        <taxon>Bacteria</taxon>
        <taxon>Pseudomonadati</taxon>
        <taxon>Pseudomonadota</taxon>
        <taxon>Gammaproteobacteria</taxon>
        <taxon>Pseudomonadales</taxon>
        <taxon>Pseudomonadaceae</taxon>
        <taxon>Pseudomonas</taxon>
    </lineage>
</organism>
<dbReference type="NCBIfam" id="TIGR02532">
    <property type="entry name" value="IV_pilin_GFxxxE"/>
    <property type="match status" value="1"/>
</dbReference>
<keyword evidence="1" id="KW-1133">Transmembrane helix</keyword>
<dbReference type="Proteomes" id="UP000669060">
    <property type="component" value="Unassembled WGS sequence"/>
</dbReference>
<dbReference type="EMBL" id="JAELYA010000001">
    <property type="protein sequence ID" value="MBO3274596.1"/>
    <property type="molecule type" value="Genomic_DNA"/>
</dbReference>
<comment type="caution">
    <text evidence="2">The sequence shown here is derived from an EMBL/GenBank/DDBJ whole genome shotgun (WGS) entry which is preliminary data.</text>
</comment>
<keyword evidence="1" id="KW-0812">Transmembrane</keyword>
<name>A0ABS3TLQ2_9PSED</name>
<keyword evidence="3" id="KW-1185">Reference proteome</keyword>
<dbReference type="Pfam" id="PF07963">
    <property type="entry name" value="N_methyl"/>
    <property type="match status" value="1"/>
</dbReference>
<dbReference type="RefSeq" id="WP_208312399.1">
    <property type="nucleotide sequence ID" value="NZ_JAELYA010000001.1"/>
</dbReference>
<proteinExistence type="predicted"/>
<accession>A0ABS3TLQ2</accession>
<keyword evidence="1" id="KW-0472">Membrane</keyword>
<evidence type="ECO:0000313" key="2">
    <source>
        <dbReference type="EMBL" id="MBO3274596.1"/>
    </source>
</evidence>
<dbReference type="InterPro" id="IPR012902">
    <property type="entry name" value="N_methyl_site"/>
</dbReference>
<reference evidence="2 3" key="1">
    <citation type="submission" date="2020-12" db="EMBL/GenBank/DDBJ databases">
        <title>Pseudomonas schmalbachii sp. nov. isolated from millipede gut.</title>
        <authorList>
            <person name="Shelomi M."/>
        </authorList>
    </citation>
    <scope>NUCLEOTIDE SEQUENCE [LARGE SCALE GENOMIC DNA]</scope>
    <source>
        <strain evidence="2 3">Milli4</strain>
    </source>
</reference>
<protein>
    <submittedName>
        <fullName evidence="2">Prepilin-type N-terminal cleavage/methylation domain-containing protein</fullName>
    </submittedName>
</protein>
<evidence type="ECO:0000313" key="3">
    <source>
        <dbReference type="Proteomes" id="UP000669060"/>
    </source>
</evidence>